<dbReference type="InterPro" id="IPR001668">
    <property type="entry name" value="Mob_Pre"/>
</dbReference>
<gene>
    <name evidence="3" type="ORF">CU669_16945</name>
</gene>
<dbReference type="EMBL" id="PGTO01000017">
    <property type="protein sequence ID" value="RAU20767.1"/>
    <property type="molecule type" value="Genomic_DNA"/>
</dbReference>
<reference evidence="3 4" key="1">
    <citation type="submission" date="2017-11" db="EMBL/GenBank/DDBJ databases">
        <title>Draft genome sequence of magnetotactic bacterium Magnetospirillum kuznetsovii LBB-42.</title>
        <authorList>
            <person name="Grouzdev D.S."/>
            <person name="Rysina M.S."/>
            <person name="Baslerov R.V."/>
            <person name="Koziaeva V."/>
        </authorList>
    </citation>
    <scope>NUCLEOTIDE SEQUENCE [LARGE SCALE GENOMIC DNA]</scope>
    <source>
        <strain evidence="3 4">LBB-42</strain>
    </source>
</reference>
<dbReference type="NCBIfam" id="NF041497">
    <property type="entry name" value="MobV"/>
    <property type="match status" value="1"/>
</dbReference>
<dbReference type="CDD" id="cd17242">
    <property type="entry name" value="MobM_relaxase"/>
    <property type="match status" value="1"/>
</dbReference>
<dbReference type="Pfam" id="PF01076">
    <property type="entry name" value="Mob_Pre"/>
    <property type="match status" value="1"/>
</dbReference>
<evidence type="ECO:0000313" key="4">
    <source>
        <dbReference type="Proteomes" id="UP000251075"/>
    </source>
</evidence>
<feature type="region of interest" description="Disordered" evidence="2">
    <location>
        <begin position="180"/>
        <end position="209"/>
    </location>
</feature>
<name>A0A364NV40_9PROT</name>
<sequence>MRKVNVRRGIMAEIVCRIRRLKSMAAIGVADRHNRRTHFTKSADPERRHLNQVPIGGASLVEDVKDKLATVDGALRSNAVLAVEMVLSAAASWFEADPSRAAAFLERAVQQLVDRYGDRLVRIDWHMDETAPHIHAFIVPTEVKPSGKVKLNAKGMLGGPRKMHELQDWAGELCQPLGLERGKKRPSVLPENDEVGAPQPRRRHKSPRQYMAEAEQMHEASRRMLAQAERERQTLDEERAAFEQELAALRLQQTELSDLMARVLHLNEGMATLDVWVGEELGATVAFADASPEDVDRVYAEVVQLLRTEPTWETALCGSCEP</sequence>
<organism evidence="3 4">
    <name type="scientific">Paramagnetospirillum kuznetsovii</name>
    <dbReference type="NCBI Taxonomy" id="2053833"/>
    <lineage>
        <taxon>Bacteria</taxon>
        <taxon>Pseudomonadati</taxon>
        <taxon>Pseudomonadota</taxon>
        <taxon>Alphaproteobacteria</taxon>
        <taxon>Rhodospirillales</taxon>
        <taxon>Magnetospirillaceae</taxon>
        <taxon>Paramagnetospirillum</taxon>
    </lineage>
</organism>
<evidence type="ECO:0000256" key="1">
    <source>
        <dbReference type="SAM" id="Coils"/>
    </source>
</evidence>
<comment type="caution">
    <text evidence="3">The sequence shown here is derived from an EMBL/GenBank/DDBJ whole genome shotgun (WGS) entry which is preliminary data.</text>
</comment>
<dbReference type="AlphaFoldDB" id="A0A364NV40"/>
<evidence type="ECO:0000256" key="2">
    <source>
        <dbReference type="SAM" id="MobiDB-lite"/>
    </source>
</evidence>
<keyword evidence="4" id="KW-1185">Reference proteome</keyword>
<dbReference type="GO" id="GO:0003677">
    <property type="term" value="F:DNA binding"/>
    <property type="evidence" value="ECO:0007669"/>
    <property type="project" value="InterPro"/>
</dbReference>
<dbReference type="Gene3D" id="3.30.930.30">
    <property type="match status" value="1"/>
</dbReference>
<dbReference type="GO" id="GO:0006310">
    <property type="term" value="P:DNA recombination"/>
    <property type="evidence" value="ECO:0007669"/>
    <property type="project" value="InterPro"/>
</dbReference>
<evidence type="ECO:0000313" key="3">
    <source>
        <dbReference type="EMBL" id="RAU20767.1"/>
    </source>
</evidence>
<proteinExistence type="predicted"/>
<keyword evidence="1" id="KW-0175">Coiled coil</keyword>
<evidence type="ECO:0008006" key="5">
    <source>
        <dbReference type="Google" id="ProtNLM"/>
    </source>
</evidence>
<dbReference type="Proteomes" id="UP000251075">
    <property type="component" value="Unassembled WGS sequence"/>
</dbReference>
<accession>A0A364NV40</accession>
<protein>
    <recommendedName>
        <fullName evidence="5">Plasmid recombination enzyme</fullName>
    </recommendedName>
</protein>
<feature type="coiled-coil region" evidence="1">
    <location>
        <begin position="211"/>
        <end position="252"/>
    </location>
</feature>